<organism evidence="10 11">
    <name type="scientific">Castanea mollissima</name>
    <name type="common">Chinese chestnut</name>
    <dbReference type="NCBI Taxonomy" id="60419"/>
    <lineage>
        <taxon>Eukaryota</taxon>
        <taxon>Viridiplantae</taxon>
        <taxon>Streptophyta</taxon>
        <taxon>Embryophyta</taxon>
        <taxon>Tracheophyta</taxon>
        <taxon>Spermatophyta</taxon>
        <taxon>Magnoliopsida</taxon>
        <taxon>eudicotyledons</taxon>
        <taxon>Gunneridae</taxon>
        <taxon>Pentapetalae</taxon>
        <taxon>rosids</taxon>
        <taxon>fabids</taxon>
        <taxon>Fagales</taxon>
        <taxon>Fagaceae</taxon>
        <taxon>Castanea</taxon>
    </lineage>
</organism>
<dbReference type="GO" id="GO:0008270">
    <property type="term" value="F:zinc ion binding"/>
    <property type="evidence" value="ECO:0007669"/>
    <property type="project" value="UniProtKB-KW"/>
</dbReference>
<proteinExistence type="predicted"/>
<dbReference type="InterPro" id="IPR059153">
    <property type="entry name" value="NSD_PHD-1st"/>
</dbReference>
<dbReference type="Pfam" id="PF23209">
    <property type="entry name" value="IDM1_C"/>
    <property type="match status" value="1"/>
</dbReference>
<dbReference type="SMART" id="SM00249">
    <property type="entry name" value="PHD"/>
    <property type="match status" value="2"/>
</dbReference>
<keyword evidence="4" id="KW-0862">Zinc</keyword>
<dbReference type="PANTHER" id="PTHR47025:SF2">
    <property type="entry name" value="AUTOIMMUNE REGULATOR"/>
    <property type="match status" value="1"/>
</dbReference>
<dbReference type="InterPro" id="IPR000182">
    <property type="entry name" value="GNAT_dom"/>
</dbReference>
<evidence type="ECO:0000256" key="6">
    <source>
        <dbReference type="PROSITE-ProRule" id="PRU00146"/>
    </source>
</evidence>
<dbReference type="Pfam" id="PF16135">
    <property type="entry name" value="TDBD"/>
    <property type="match status" value="2"/>
</dbReference>
<keyword evidence="2" id="KW-0479">Metal-binding</keyword>
<dbReference type="GO" id="GO:0000977">
    <property type="term" value="F:RNA polymerase II transcription regulatory region sequence-specific DNA binding"/>
    <property type="evidence" value="ECO:0007669"/>
    <property type="project" value="TreeGrafter"/>
</dbReference>
<feature type="compositionally biased region" description="Polar residues" evidence="7">
    <location>
        <begin position="516"/>
        <end position="530"/>
    </location>
</feature>
<dbReference type="GO" id="GO:0042393">
    <property type="term" value="F:histone binding"/>
    <property type="evidence" value="ECO:0007669"/>
    <property type="project" value="TreeGrafter"/>
</dbReference>
<dbReference type="InterPro" id="IPR032308">
    <property type="entry name" value="TDBD"/>
</dbReference>
<dbReference type="Gene3D" id="3.30.40.10">
    <property type="entry name" value="Zinc/RING finger domain, C3HC4 (zinc finger)"/>
    <property type="match status" value="2"/>
</dbReference>
<dbReference type="Gene3D" id="3.40.630.30">
    <property type="match status" value="1"/>
</dbReference>
<dbReference type="InterPro" id="IPR019786">
    <property type="entry name" value="Zinc_finger_PHD-type_CS"/>
</dbReference>
<name>A0A8J4QG52_9ROSI</name>
<gene>
    <name evidence="10" type="ORF">CMV_024116</name>
</gene>
<dbReference type="SUPFAM" id="SSF55729">
    <property type="entry name" value="Acyl-CoA N-acyltransferases (Nat)"/>
    <property type="match status" value="1"/>
</dbReference>
<feature type="compositionally biased region" description="Basic and acidic residues" evidence="7">
    <location>
        <begin position="124"/>
        <end position="144"/>
    </location>
</feature>
<reference evidence="10" key="1">
    <citation type="submission" date="2020-03" db="EMBL/GenBank/DDBJ databases">
        <title>Castanea mollissima Vanexum genome sequencing.</title>
        <authorList>
            <person name="Staton M."/>
        </authorList>
    </citation>
    <scope>NUCLEOTIDE SEQUENCE</scope>
    <source>
        <tissue evidence="10">Leaf</tissue>
    </source>
</reference>
<dbReference type="PANTHER" id="PTHR47025">
    <property type="entry name" value="AUTOIMMUNE REGULATOR"/>
    <property type="match status" value="1"/>
</dbReference>
<feature type="region of interest" description="Disordered" evidence="7">
    <location>
        <begin position="101"/>
        <end position="189"/>
    </location>
</feature>
<protein>
    <recommendedName>
        <fullName evidence="12">PHD-type domain-containing protein</fullName>
    </recommendedName>
</protein>
<dbReference type="InterPro" id="IPR016181">
    <property type="entry name" value="Acyl_CoA_acyltransferase"/>
</dbReference>
<dbReference type="OrthoDB" id="1903104at2759"/>
<dbReference type="InterPro" id="IPR013083">
    <property type="entry name" value="Znf_RING/FYVE/PHD"/>
</dbReference>
<dbReference type="InterPro" id="IPR011011">
    <property type="entry name" value="Znf_FYVE_PHD"/>
</dbReference>
<comment type="caution">
    <text evidence="10">The sequence shown here is derived from an EMBL/GenBank/DDBJ whole genome shotgun (WGS) entry which is preliminary data.</text>
</comment>
<evidence type="ECO:0000259" key="8">
    <source>
        <dbReference type="PROSITE" id="PS50016"/>
    </source>
</evidence>
<dbReference type="CDD" id="cd15539">
    <property type="entry name" value="PHD1_AIRE"/>
    <property type="match status" value="1"/>
</dbReference>
<dbReference type="FunFam" id="3.30.40.10:FF:000494">
    <property type="entry name" value="Acyl-CoA N-acyltransferase with RING/FYVE/PHD-type zinc finger domain"/>
    <property type="match status" value="1"/>
</dbReference>
<feature type="domain" description="N-acetyltransferase" evidence="9">
    <location>
        <begin position="829"/>
        <end position="990"/>
    </location>
</feature>
<dbReference type="FunFam" id="3.40.630.30:FF:000073">
    <property type="entry name" value="PHD finger family protein"/>
    <property type="match status" value="1"/>
</dbReference>
<evidence type="ECO:0000256" key="5">
    <source>
        <dbReference type="ARBA" id="ARBA00023242"/>
    </source>
</evidence>
<dbReference type="PROSITE" id="PS01359">
    <property type="entry name" value="ZF_PHD_1"/>
    <property type="match status" value="1"/>
</dbReference>
<evidence type="ECO:0000259" key="9">
    <source>
        <dbReference type="PROSITE" id="PS51186"/>
    </source>
</evidence>
<evidence type="ECO:0008006" key="12">
    <source>
        <dbReference type="Google" id="ProtNLM"/>
    </source>
</evidence>
<dbReference type="GO" id="GO:0005634">
    <property type="term" value="C:nucleus"/>
    <property type="evidence" value="ECO:0007669"/>
    <property type="project" value="UniProtKB-SubCell"/>
</dbReference>
<feature type="region of interest" description="Disordered" evidence="7">
    <location>
        <begin position="475"/>
        <end position="530"/>
    </location>
</feature>
<dbReference type="InterPro" id="IPR001965">
    <property type="entry name" value="Znf_PHD"/>
</dbReference>
<keyword evidence="5" id="KW-0539">Nucleus</keyword>
<accession>A0A8J4QG52</accession>
<dbReference type="Pfam" id="PF23011">
    <property type="entry name" value="PHD-1st_NSD"/>
    <property type="match status" value="1"/>
</dbReference>
<dbReference type="GO" id="GO:0045944">
    <property type="term" value="P:positive regulation of transcription by RNA polymerase II"/>
    <property type="evidence" value="ECO:0007669"/>
    <property type="project" value="TreeGrafter"/>
</dbReference>
<sequence length="997" mass="110624">METSSTNTIHQKYRTSKWNTETSTSIVDKNCHLPGLLSVMPNYRIFNPFNPGYRFESIFVCVCMANGTDSEEFVLLSRVRMGHKREFAFAMKAQSEICGSLGRTRSRKTRNEAVATNRSKKLKKSDPKDAENDEVMDQKAKDLGDSGDSMSEEEAKSDVVDLTSDDEPKGHVVESESVGEGGSKEDTSMPVFDEELKGGVVETVQNPVKGEELVCESKPNVNEEMKAEPGVEKTNEDLVKDEKIEGVLINEDIKPKNVVLETPSRRFTRSALKPRQEKSAVKESGKKVVANVDDGVGSSSGMVASTSADMRMLKWKKFPSKLKDLLEMGILEGMPVKYVRGAKVRAAGETGLKGVIKGCGILCFCAKCKGVEVLTPTVFELHAGSANKRPPEYIYLENGHTLRDVMNACLNASLDTLDEFVQNAIGCTALKKSSICLNCRGPIPKSYNGKSMLLCESCVELKKSQVTLAQTIDTSNRSPKPVLVPKSSENVSKSSDNVSKSSENVSKSSENVSKSFDNVSKCTSSRSKSQGRITRKDLRLHKLVFEEDVLPDGTEVAYYSRGQKLLVGYKKGIGIYCTCCNSEVSPSQFEAHAGWASRRKPYLHIYTSNGVSLHELSISLSKDRKFSTHENDDLCTICADGGDLLCCDGCPRAFHIECVPLPRIPSGTWYCRYCQNVFQKEKFVERNANAVAAGRVAGVDPIEQITMRCIRIVKTPEVDFGGCALCRCHDFSKSFGPRTVIFCDQCEREYHVGCLKDNNMENLKELPKGKWFCCIECNKIHSALENLVVEGEQMLPDSLLNAVKMKHEEKGSDSGANFDIRWRVLNWKLVSSDETRQLLSKAVSIFHERFDPIVDSASGRDFIPSMIYGRNIRGQDFGGVYCAVLTVNKSVVSAGMFRIFGQEVAELPLVATDTDYQGQGYFQSLFSCIERLLSSLNVRNLVLPAADEAESIWTNKFGFNKVTQDELNKFKKHYHTVIFQGTSVLQKSVPEFAELLV</sequence>
<feature type="domain" description="PHD-type" evidence="8">
    <location>
        <begin position="632"/>
        <end position="677"/>
    </location>
</feature>
<dbReference type="AlphaFoldDB" id="A0A8J4QG52"/>
<dbReference type="PROSITE" id="PS51186">
    <property type="entry name" value="GNAT"/>
    <property type="match status" value="1"/>
</dbReference>
<evidence type="ECO:0000256" key="2">
    <source>
        <dbReference type="ARBA" id="ARBA00022723"/>
    </source>
</evidence>
<dbReference type="EMBL" id="JRKL02005681">
    <property type="protein sequence ID" value="KAF3950088.1"/>
    <property type="molecule type" value="Genomic_DNA"/>
</dbReference>
<evidence type="ECO:0000256" key="3">
    <source>
        <dbReference type="ARBA" id="ARBA00022771"/>
    </source>
</evidence>
<keyword evidence="3 6" id="KW-0863">Zinc-finger</keyword>
<keyword evidence="11" id="KW-1185">Reference proteome</keyword>
<evidence type="ECO:0000313" key="10">
    <source>
        <dbReference type="EMBL" id="KAF3950088.1"/>
    </source>
</evidence>
<dbReference type="Proteomes" id="UP000737018">
    <property type="component" value="Unassembled WGS sequence"/>
</dbReference>
<dbReference type="PROSITE" id="PS50016">
    <property type="entry name" value="ZF_PHD_2"/>
    <property type="match status" value="1"/>
</dbReference>
<evidence type="ECO:0000256" key="4">
    <source>
        <dbReference type="ARBA" id="ARBA00022833"/>
    </source>
</evidence>
<evidence type="ECO:0000256" key="1">
    <source>
        <dbReference type="ARBA" id="ARBA00004123"/>
    </source>
</evidence>
<dbReference type="SUPFAM" id="SSF57903">
    <property type="entry name" value="FYVE/PHD zinc finger"/>
    <property type="match status" value="2"/>
</dbReference>
<dbReference type="GO" id="GO:0003682">
    <property type="term" value="F:chromatin binding"/>
    <property type="evidence" value="ECO:0007669"/>
    <property type="project" value="TreeGrafter"/>
</dbReference>
<comment type="subcellular location">
    <subcellularLocation>
        <location evidence="1">Nucleus</location>
    </subcellularLocation>
</comment>
<feature type="compositionally biased region" description="Low complexity" evidence="7">
    <location>
        <begin position="486"/>
        <end position="515"/>
    </location>
</feature>
<dbReference type="InterPro" id="IPR019787">
    <property type="entry name" value="Znf_PHD-finger"/>
</dbReference>
<dbReference type="InterPro" id="IPR056511">
    <property type="entry name" value="IDM1_C"/>
</dbReference>
<dbReference type="GO" id="GO:0016747">
    <property type="term" value="F:acyltransferase activity, transferring groups other than amino-acyl groups"/>
    <property type="evidence" value="ECO:0007669"/>
    <property type="project" value="InterPro"/>
</dbReference>
<evidence type="ECO:0000256" key="7">
    <source>
        <dbReference type="SAM" id="MobiDB-lite"/>
    </source>
</evidence>
<evidence type="ECO:0000313" key="11">
    <source>
        <dbReference type="Proteomes" id="UP000737018"/>
    </source>
</evidence>